<organism evidence="9 10">
    <name type="scientific">Aspergillus kawachii</name>
    <name type="common">White koji mold</name>
    <name type="synonym">Aspergillus awamori var. kawachi</name>
    <dbReference type="NCBI Taxonomy" id="1069201"/>
    <lineage>
        <taxon>Eukaryota</taxon>
        <taxon>Fungi</taxon>
        <taxon>Dikarya</taxon>
        <taxon>Ascomycota</taxon>
        <taxon>Pezizomycotina</taxon>
        <taxon>Eurotiomycetes</taxon>
        <taxon>Eurotiomycetidae</taxon>
        <taxon>Eurotiales</taxon>
        <taxon>Aspergillaceae</taxon>
        <taxon>Aspergillus</taxon>
        <taxon>Aspergillus subgen. Circumdati</taxon>
    </lineage>
</organism>
<sequence length="394" mass="43924">MDMLGFPVGASGERRPSVDGHKRALKEAAKRPMLIGANSNQIRLRGWELTDRAEDGPVENSISYNAGPGILALNWTAAAIAILVMILRVIAKLRIRHYAVNDTAMLCALLINAHQVLALAASIMITLAIAHGYGRHFWSLSQADQVLALKYYTGFQCLSIIATGAGRAAFTLYLLNILRQERYLGWILWFIFALQIVINSVSVVTILVQCQDVDSLWDVHVSTTCWDPNVERIYGYVQAMVASIMRIVHLGSIAERGDPTAVTVQLTRWALAECYLVIITASMPCIRSLVIASVRNISSGNRSRVVGSQYKISPPIPSRAEYSTWAVAPPPHSREYILSSYPMERERIGGRAITKQVDITDPDRWYECLSPFNLRVHRTPEIPVVVNPKDQPWF</sequence>
<dbReference type="GO" id="GO:0016020">
    <property type="term" value="C:membrane"/>
    <property type="evidence" value="ECO:0007669"/>
    <property type="project" value="UniProtKB-SubCell"/>
</dbReference>
<comment type="similarity">
    <text evidence="5">Belongs to the SAT4 family.</text>
</comment>
<name>A0A146FFE2_ASPKA</name>
<evidence type="ECO:0000256" key="7">
    <source>
        <dbReference type="SAM" id="Phobius"/>
    </source>
</evidence>
<dbReference type="AlphaFoldDB" id="A0A146FFE2"/>
<feature type="compositionally biased region" description="Basic and acidic residues" evidence="6">
    <location>
        <begin position="12"/>
        <end position="22"/>
    </location>
</feature>
<evidence type="ECO:0000256" key="2">
    <source>
        <dbReference type="ARBA" id="ARBA00022692"/>
    </source>
</evidence>
<comment type="caution">
    <text evidence="9">The sequence shown here is derived from an EMBL/GenBank/DDBJ whole genome shotgun (WGS) entry which is preliminary data.</text>
</comment>
<accession>A0A146FFE2</accession>
<feature type="transmembrane region" description="Helical" evidence="7">
    <location>
        <begin position="151"/>
        <end position="175"/>
    </location>
</feature>
<evidence type="ECO:0000256" key="1">
    <source>
        <dbReference type="ARBA" id="ARBA00004141"/>
    </source>
</evidence>
<evidence type="ECO:0000256" key="3">
    <source>
        <dbReference type="ARBA" id="ARBA00022989"/>
    </source>
</evidence>
<feature type="transmembrane region" description="Helical" evidence="7">
    <location>
        <begin position="70"/>
        <end position="91"/>
    </location>
</feature>
<dbReference type="InterPro" id="IPR049326">
    <property type="entry name" value="Rhodopsin_dom_fungi"/>
</dbReference>
<evidence type="ECO:0000259" key="8">
    <source>
        <dbReference type="Pfam" id="PF20684"/>
    </source>
</evidence>
<feature type="transmembrane region" description="Helical" evidence="7">
    <location>
        <begin position="103"/>
        <end position="131"/>
    </location>
</feature>
<dbReference type="EMBL" id="BCWF01000018">
    <property type="protein sequence ID" value="GAT24322.1"/>
    <property type="molecule type" value="Genomic_DNA"/>
</dbReference>
<feature type="transmembrane region" description="Helical" evidence="7">
    <location>
        <begin position="187"/>
        <end position="208"/>
    </location>
</feature>
<proteinExistence type="inferred from homology"/>
<reference evidence="9 10" key="1">
    <citation type="journal article" date="2016" name="DNA Res.">
        <title>Genome sequence of Aspergillus luchuensis NBRC 4314.</title>
        <authorList>
            <person name="Yamada O."/>
            <person name="Machida M."/>
            <person name="Hosoyama A."/>
            <person name="Goto M."/>
            <person name="Takahashi T."/>
            <person name="Futagami T."/>
            <person name="Yamagata Y."/>
            <person name="Takeuchi M."/>
            <person name="Kobayashi T."/>
            <person name="Koike H."/>
            <person name="Abe K."/>
            <person name="Asai K."/>
            <person name="Arita M."/>
            <person name="Fujita N."/>
            <person name="Fukuda K."/>
            <person name="Higa K."/>
            <person name="Horikawa H."/>
            <person name="Ishikawa T."/>
            <person name="Jinno K."/>
            <person name="Kato Y."/>
            <person name="Kirimura K."/>
            <person name="Mizutani O."/>
            <person name="Nakasone K."/>
            <person name="Sano M."/>
            <person name="Shiraishi Y."/>
            <person name="Tsukahara M."/>
            <person name="Gomi K."/>
        </authorList>
    </citation>
    <scope>NUCLEOTIDE SEQUENCE [LARGE SCALE GENOMIC DNA]</scope>
    <source>
        <strain evidence="9 10">RIB 2604</strain>
    </source>
</reference>
<dbReference type="VEuPathDB" id="FungiDB:ASPFODRAFT_716815"/>
<reference evidence="10" key="2">
    <citation type="submission" date="2016-02" db="EMBL/GenBank/DDBJ databases">
        <title>Genome sequencing of Aspergillus luchuensis NBRC 4314.</title>
        <authorList>
            <person name="Yamada O."/>
        </authorList>
    </citation>
    <scope>NUCLEOTIDE SEQUENCE [LARGE SCALE GENOMIC DNA]</scope>
    <source>
        <strain evidence="10">RIB 2604</strain>
    </source>
</reference>
<evidence type="ECO:0000256" key="6">
    <source>
        <dbReference type="SAM" id="MobiDB-lite"/>
    </source>
</evidence>
<keyword evidence="2 7" id="KW-0812">Transmembrane</keyword>
<feature type="domain" description="Rhodopsin" evidence="8">
    <location>
        <begin position="239"/>
        <end position="290"/>
    </location>
</feature>
<dbReference type="PANTHER" id="PTHR33048:SF155">
    <property type="entry name" value="INTEGRAL MEMBRANE PROTEIN"/>
    <property type="match status" value="1"/>
</dbReference>
<protein>
    <submittedName>
        <fullName evidence="9">Integral membrane protein</fullName>
    </submittedName>
</protein>
<evidence type="ECO:0000256" key="4">
    <source>
        <dbReference type="ARBA" id="ARBA00023136"/>
    </source>
</evidence>
<dbReference type="Proteomes" id="UP000075230">
    <property type="component" value="Unassembled WGS sequence"/>
</dbReference>
<feature type="region of interest" description="Disordered" evidence="6">
    <location>
        <begin position="1"/>
        <end position="22"/>
    </location>
</feature>
<evidence type="ECO:0000313" key="9">
    <source>
        <dbReference type="EMBL" id="GAT24322.1"/>
    </source>
</evidence>
<gene>
    <name evidence="9" type="ORF">RIB2604_01801490</name>
</gene>
<feature type="domain" description="Rhodopsin" evidence="8">
    <location>
        <begin position="87"/>
        <end position="229"/>
    </location>
</feature>
<evidence type="ECO:0000313" key="10">
    <source>
        <dbReference type="Proteomes" id="UP000075230"/>
    </source>
</evidence>
<dbReference type="Pfam" id="PF20684">
    <property type="entry name" value="Fung_rhodopsin"/>
    <property type="match status" value="2"/>
</dbReference>
<keyword evidence="3 7" id="KW-1133">Transmembrane helix</keyword>
<comment type="subcellular location">
    <subcellularLocation>
        <location evidence="1">Membrane</location>
        <topology evidence="1">Multi-pass membrane protein</topology>
    </subcellularLocation>
</comment>
<keyword evidence="4 7" id="KW-0472">Membrane</keyword>
<evidence type="ECO:0000256" key="5">
    <source>
        <dbReference type="ARBA" id="ARBA00038359"/>
    </source>
</evidence>
<dbReference type="PANTHER" id="PTHR33048">
    <property type="entry name" value="PTH11-LIKE INTEGRAL MEMBRANE PROTEIN (AFU_ORTHOLOGUE AFUA_5G11245)"/>
    <property type="match status" value="1"/>
</dbReference>
<feature type="transmembrane region" description="Helical" evidence="7">
    <location>
        <begin position="275"/>
        <end position="294"/>
    </location>
</feature>
<dbReference type="InterPro" id="IPR052337">
    <property type="entry name" value="SAT4-like"/>
</dbReference>